<keyword evidence="4" id="KW-0378">Hydrolase</keyword>
<evidence type="ECO:0000259" key="1">
    <source>
        <dbReference type="Pfam" id="PF01523"/>
    </source>
</evidence>
<dbReference type="Gene3D" id="3.30.2290.10">
    <property type="entry name" value="PmbA/TldD superfamily"/>
    <property type="match status" value="1"/>
</dbReference>
<dbReference type="EC" id="3.4.-.-" evidence="4"/>
<dbReference type="GO" id="GO:0006508">
    <property type="term" value="P:proteolysis"/>
    <property type="evidence" value="ECO:0007669"/>
    <property type="project" value="InterPro"/>
</dbReference>
<dbReference type="Pfam" id="PF19290">
    <property type="entry name" value="PmbA_TldD_2nd"/>
    <property type="match status" value="1"/>
</dbReference>
<dbReference type="AlphaFoldDB" id="A0AA96UZA6"/>
<dbReference type="InterPro" id="IPR045570">
    <property type="entry name" value="Metalloprtase-TldD/E_cen_dom"/>
</dbReference>
<feature type="domain" description="Metalloprotease TldD/E N-terminal" evidence="1">
    <location>
        <begin position="35"/>
        <end position="97"/>
    </location>
</feature>
<dbReference type="KEGG" id="mehf:MmiHf6_01130"/>
<keyword evidence="5" id="KW-1185">Reference proteome</keyword>
<dbReference type="GO" id="GO:0008237">
    <property type="term" value="F:metallopeptidase activity"/>
    <property type="evidence" value="ECO:0007669"/>
    <property type="project" value="UniProtKB-KW"/>
</dbReference>
<dbReference type="PANTHER" id="PTHR43421">
    <property type="entry name" value="METALLOPROTEASE PMBA"/>
    <property type="match status" value="1"/>
</dbReference>
<dbReference type="RefSeq" id="WP_316557794.1">
    <property type="nucleotide sequence ID" value="NZ_CP131059.1"/>
</dbReference>
<dbReference type="SUPFAM" id="SSF111283">
    <property type="entry name" value="Putative modulator of DNA gyrase, PmbA/TldD"/>
    <property type="match status" value="1"/>
</dbReference>
<dbReference type="PANTHER" id="PTHR43421:SF1">
    <property type="entry name" value="METALLOPROTEASE PMBA"/>
    <property type="match status" value="1"/>
</dbReference>
<dbReference type="InterPro" id="IPR002510">
    <property type="entry name" value="Metalloprtase-TldD/E_N"/>
</dbReference>
<protein>
    <submittedName>
        <fullName evidence="4">Metalloprotease TldD</fullName>
        <ecNumber evidence="4">3.4.-.-</ecNumber>
    </submittedName>
</protein>
<dbReference type="Pfam" id="PF01523">
    <property type="entry name" value="PmbA_TldD_1st"/>
    <property type="match status" value="1"/>
</dbReference>
<evidence type="ECO:0000259" key="3">
    <source>
        <dbReference type="Pfam" id="PF19290"/>
    </source>
</evidence>
<dbReference type="EMBL" id="CP131059">
    <property type="protein sequence ID" value="WNY22828.1"/>
    <property type="molecule type" value="Genomic_DNA"/>
</dbReference>
<dbReference type="InterPro" id="IPR045569">
    <property type="entry name" value="Metalloprtase-TldD/E_C"/>
</dbReference>
<sequence>MSGKIFPENKISIEEIKSGIEKALKLSEKLGATDAEIVFSIGESTSIQFKKDIIETAKQSTSAGYGVRAVVGGAVGFAGTNLMSDLENTVKTAVASAKVMEADPLFKSFPEKAEYKEVGGLFDDKIVEMSLDECIECATDMISGVKSIKNMIPTSGGFSRSVSYFMIMNTNDLFAQRKGTAISGSADVTTESGEVSTAYDYGVSRKKDIDFTAIGKNAADLAKKSMKGITCGAEKMPVIFHPFSFSDILENTLVPSVDADNIQKERSGLVGRLGDEIADSKLSIIDDGTLAGGISSGAFDDEGTPTQATTVIGNGVLKSYLYDSYTAGKDGVKSTGNGYRYSYSSAPSVDYSNFIIQFPQSDVIAETKKGIYINTVIGAHTANEISGDFSVEGRNAFLIENGEITKPIKSVMISGNIFEMLKNIDGAGKDVRSVGGIITPSIRISEMSVIGE</sequence>
<accession>A0AA96UZA6</accession>
<name>A0AA96UZA6_9EURY</name>
<evidence type="ECO:0000313" key="5">
    <source>
        <dbReference type="Proteomes" id="UP001302978"/>
    </source>
</evidence>
<organism evidence="4 5">
    <name type="scientific">Methanimicrococcus hongohii</name>
    <dbReference type="NCBI Taxonomy" id="3028295"/>
    <lineage>
        <taxon>Archaea</taxon>
        <taxon>Methanobacteriati</taxon>
        <taxon>Methanobacteriota</taxon>
        <taxon>Stenosarchaea group</taxon>
        <taxon>Methanomicrobia</taxon>
        <taxon>Methanosarcinales</taxon>
        <taxon>Methanosarcinaceae</taxon>
        <taxon>Methanimicrococcus</taxon>
    </lineage>
</organism>
<evidence type="ECO:0000313" key="4">
    <source>
        <dbReference type="EMBL" id="WNY22828.1"/>
    </source>
</evidence>
<dbReference type="Proteomes" id="UP001302978">
    <property type="component" value="Chromosome"/>
</dbReference>
<keyword evidence="4" id="KW-0482">Metalloprotease</keyword>
<proteinExistence type="predicted"/>
<dbReference type="InterPro" id="IPR047657">
    <property type="entry name" value="PmbA"/>
</dbReference>
<dbReference type="GeneID" id="85194543"/>
<dbReference type="GO" id="GO:0005829">
    <property type="term" value="C:cytosol"/>
    <property type="evidence" value="ECO:0007669"/>
    <property type="project" value="TreeGrafter"/>
</dbReference>
<dbReference type="InterPro" id="IPR035068">
    <property type="entry name" value="TldD/PmbA_N"/>
</dbReference>
<feature type="domain" description="Metalloprotease TldD/E central" evidence="3">
    <location>
        <begin position="127"/>
        <end position="225"/>
    </location>
</feature>
<gene>
    <name evidence="4" type="primary">tldD_1</name>
    <name evidence="4" type="ORF">MmiHf6_01130</name>
</gene>
<dbReference type="Pfam" id="PF19289">
    <property type="entry name" value="PmbA_TldD_3rd"/>
    <property type="match status" value="1"/>
</dbReference>
<keyword evidence="4" id="KW-0645">Protease</keyword>
<evidence type="ECO:0000259" key="2">
    <source>
        <dbReference type="Pfam" id="PF19289"/>
    </source>
</evidence>
<feature type="domain" description="Metalloprotease TldD/E C-terminal" evidence="2">
    <location>
        <begin position="234"/>
        <end position="451"/>
    </location>
</feature>
<reference evidence="4 5" key="1">
    <citation type="submission" date="2023-07" db="EMBL/GenBank/DDBJ databases">
        <title>Closed genoem sequence of Methanomicrococcus sp. Hf6.</title>
        <authorList>
            <person name="Poehlein A."/>
            <person name="Protasov E."/>
            <person name="Platt K."/>
            <person name="Reeh H."/>
            <person name="Daniel R."/>
            <person name="Brune A."/>
        </authorList>
    </citation>
    <scope>NUCLEOTIDE SEQUENCE [LARGE SCALE GENOMIC DNA]</scope>
    <source>
        <strain evidence="4 5">Hf6</strain>
    </source>
</reference>
<dbReference type="InterPro" id="IPR036059">
    <property type="entry name" value="TldD/PmbA_sf"/>
</dbReference>